<evidence type="ECO:0000313" key="1">
    <source>
        <dbReference type="EMBL" id="THU90503.1"/>
    </source>
</evidence>
<name>A0A4S8LNF7_DENBC</name>
<dbReference type="Proteomes" id="UP000297245">
    <property type="component" value="Unassembled WGS sequence"/>
</dbReference>
<evidence type="ECO:0000313" key="2">
    <source>
        <dbReference type="Proteomes" id="UP000297245"/>
    </source>
</evidence>
<dbReference type="EMBL" id="ML179333">
    <property type="protein sequence ID" value="THU90503.1"/>
    <property type="molecule type" value="Genomic_DNA"/>
</dbReference>
<proteinExistence type="predicted"/>
<reference evidence="1 2" key="1">
    <citation type="journal article" date="2019" name="Nat. Ecol. Evol.">
        <title>Megaphylogeny resolves global patterns of mushroom evolution.</title>
        <authorList>
            <person name="Varga T."/>
            <person name="Krizsan K."/>
            <person name="Foldi C."/>
            <person name="Dima B."/>
            <person name="Sanchez-Garcia M."/>
            <person name="Sanchez-Ramirez S."/>
            <person name="Szollosi G.J."/>
            <person name="Szarkandi J.G."/>
            <person name="Papp V."/>
            <person name="Albert L."/>
            <person name="Andreopoulos W."/>
            <person name="Angelini C."/>
            <person name="Antonin V."/>
            <person name="Barry K.W."/>
            <person name="Bougher N.L."/>
            <person name="Buchanan P."/>
            <person name="Buyck B."/>
            <person name="Bense V."/>
            <person name="Catcheside P."/>
            <person name="Chovatia M."/>
            <person name="Cooper J."/>
            <person name="Damon W."/>
            <person name="Desjardin D."/>
            <person name="Finy P."/>
            <person name="Geml J."/>
            <person name="Haridas S."/>
            <person name="Hughes K."/>
            <person name="Justo A."/>
            <person name="Karasinski D."/>
            <person name="Kautmanova I."/>
            <person name="Kiss B."/>
            <person name="Kocsube S."/>
            <person name="Kotiranta H."/>
            <person name="LaButti K.M."/>
            <person name="Lechner B.E."/>
            <person name="Liimatainen K."/>
            <person name="Lipzen A."/>
            <person name="Lukacs Z."/>
            <person name="Mihaltcheva S."/>
            <person name="Morgado L.N."/>
            <person name="Niskanen T."/>
            <person name="Noordeloos M.E."/>
            <person name="Ohm R.A."/>
            <person name="Ortiz-Santana B."/>
            <person name="Ovrebo C."/>
            <person name="Racz N."/>
            <person name="Riley R."/>
            <person name="Savchenko A."/>
            <person name="Shiryaev A."/>
            <person name="Soop K."/>
            <person name="Spirin V."/>
            <person name="Szebenyi C."/>
            <person name="Tomsovsky M."/>
            <person name="Tulloss R.E."/>
            <person name="Uehling J."/>
            <person name="Grigoriev I.V."/>
            <person name="Vagvolgyi C."/>
            <person name="Papp T."/>
            <person name="Martin F.M."/>
            <person name="Miettinen O."/>
            <person name="Hibbett D.S."/>
            <person name="Nagy L.G."/>
        </authorList>
    </citation>
    <scope>NUCLEOTIDE SEQUENCE [LARGE SCALE GENOMIC DNA]</scope>
    <source>
        <strain evidence="1 2">CBS 962.96</strain>
    </source>
</reference>
<accession>A0A4S8LNF7</accession>
<sequence>MSISSTQFPHHNHGYVQLRVRESSCFISTFGQSLTVPASWLNTTVNISLEDRITIAGNAIQKSLLASGKGSEKGFFALEDGRNDFLQGSTDFVLVVVGHCEVGMAVASVDGVFDLYSSYVHMCSDTSEQWSVVA</sequence>
<keyword evidence="2" id="KW-1185">Reference proteome</keyword>
<dbReference type="AlphaFoldDB" id="A0A4S8LNF7"/>
<organism evidence="1 2">
    <name type="scientific">Dendrothele bispora (strain CBS 962.96)</name>
    <dbReference type="NCBI Taxonomy" id="1314807"/>
    <lineage>
        <taxon>Eukaryota</taxon>
        <taxon>Fungi</taxon>
        <taxon>Dikarya</taxon>
        <taxon>Basidiomycota</taxon>
        <taxon>Agaricomycotina</taxon>
        <taxon>Agaricomycetes</taxon>
        <taxon>Agaricomycetidae</taxon>
        <taxon>Agaricales</taxon>
        <taxon>Agaricales incertae sedis</taxon>
        <taxon>Dendrothele</taxon>
    </lineage>
</organism>
<protein>
    <submittedName>
        <fullName evidence="1">Uncharacterized protein</fullName>
    </submittedName>
</protein>
<gene>
    <name evidence="1" type="ORF">K435DRAFT_801966</name>
</gene>